<keyword evidence="4" id="KW-1185">Reference proteome</keyword>
<reference evidence="4" key="1">
    <citation type="journal article" date="2019" name="Int. J. Syst. Evol. Microbiol.">
        <title>The Global Catalogue of Microorganisms (GCM) 10K type strain sequencing project: providing services to taxonomists for standard genome sequencing and annotation.</title>
        <authorList>
            <consortium name="The Broad Institute Genomics Platform"/>
            <consortium name="The Broad Institute Genome Sequencing Center for Infectious Disease"/>
            <person name="Wu L."/>
            <person name="Ma J."/>
        </authorList>
    </citation>
    <scope>NUCLEOTIDE SEQUENCE [LARGE SCALE GENOMIC DNA]</scope>
    <source>
        <strain evidence="4">CCUG 49679</strain>
    </source>
</reference>
<proteinExistence type="predicted"/>
<comment type="caution">
    <text evidence="3">The sequence shown here is derived from an EMBL/GenBank/DDBJ whole genome shotgun (WGS) entry which is preliminary data.</text>
</comment>
<dbReference type="Pfam" id="PF02525">
    <property type="entry name" value="Flavodoxin_2"/>
    <property type="match status" value="1"/>
</dbReference>
<dbReference type="SUPFAM" id="SSF52218">
    <property type="entry name" value="Flavoproteins"/>
    <property type="match status" value="1"/>
</dbReference>
<dbReference type="PANTHER" id="PTHR47307:SF1">
    <property type="entry name" value="GLUTATHIONE-REGULATED POTASSIUM-EFFLUX SYSTEM ANCILLARY PROTEIN KEFG"/>
    <property type="match status" value="1"/>
</dbReference>
<dbReference type="InterPro" id="IPR029039">
    <property type="entry name" value="Flavoprotein-like_sf"/>
</dbReference>
<sequence>MSNKILILFAHPLYEKSSANKALVKHVPDSENITFHDLYETYPEFDIDVKREQELLNLHDVVIWHHPMYWYSCPPLLKQWIDMVLEYGWAYGKYGLALQDKLIFQAITTGGNQENYCAEGRENHTILELLEPFKQTSKVCKMEYLPPFVVHGTHKMDEEKYEENGILYGKLLNYLENTELNIKQIREFKYLNDWMKTVETNGK</sequence>
<evidence type="ECO:0000259" key="2">
    <source>
        <dbReference type="Pfam" id="PF02525"/>
    </source>
</evidence>
<dbReference type="InterPro" id="IPR003680">
    <property type="entry name" value="Flavodoxin_fold"/>
</dbReference>
<feature type="domain" description="Flavodoxin-like fold" evidence="2">
    <location>
        <begin position="4"/>
        <end position="161"/>
    </location>
</feature>
<evidence type="ECO:0000256" key="1">
    <source>
        <dbReference type="ARBA" id="ARBA00023002"/>
    </source>
</evidence>
<protein>
    <submittedName>
        <fullName evidence="3">NAD(P)H-dependent oxidoreductase</fullName>
    </submittedName>
</protein>
<dbReference type="PANTHER" id="PTHR47307">
    <property type="entry name" value="GLUTATHIONE-REGULATED POTASSIUM-EFFLUX SYSTEM ANCILLARY PROTEIN KEFG"/>
    <property type="match status" value="1"/>
</dbReference>
<gene>
    <name evidence="3" type="ORF">ACFPVY_05750</name>
</gene>
<evidence type="ECO:0000313" key="4">
    <source>
        <dbReference type="Proteomes" id="UP001596287"/>
    </source>
</evidence>
<dbReference type="RefSeq" id="WP_379791014.1">
    <property type="nucleotide sequence ID" value="NZ_JBHSQB010000005.1"/>
</dbReference>
<name>A0ABW1PKP9_9FLAO</name>
<dbReference type="Gene3D" id="3.40.50.360">
    <property type="match status" value="1"/>
</dbReference>
<keyword evidence="1" id="KW-0560">Oxidoreductase</keyword>
<dbReference type="InterPro" id="IPR046980">
    <property type="entry name" value="KefG/KefF"/>
</dbReference>
<dbReference type="Proteomes" id="UP001596287">
    <property type="component" value="Unassembled WGS sequence"/>
</dbReference>
<evidence type="ECO:0000313" key="3">
    <source>
        <dbReference type="EMBL" id="MFC6096143.1"/>
    </source>
</evidence>
<dbReference type="EMBL" id="JBHSQB010000005">
    <property type="protein sequence ID" value="MFC6096143.1"/>
    <property type="molecule type" value="Genomic_DNA"/>
</dbReference>
<accession>A0ABW1PKP9</accession>
<organism evidence="3 4">
    <name type="scientific">Flavobacterium qiangtangense</name>
    <dbReference type="NCBI Taxonomy" id="1442595"/>
    <lineage>
        <taxon>Bacteria</taxon>
        <taxon>Pseudomonadati</taxon>
        <taxon>Bacteroidota</taxon>
        <taxon>Flavobacteriia</taxon>
        <taxon>Flavobacteriales</taxon>
        <taxon>Flavobacteriaceae</taxon>
        <taxon>Flavobacterium</taxon>
    </lineage>
</organism>